<dbReference type="GO" id="GO:0016020">
    <property type="term" value="C:membrane"/>
    <property type="evidence" value="ECO:0007669"/>
    <property type="project" value="UniProtKB-SubCell"/>
</dbReference>
<evidence type="ECO:0000256" key="1">
    <source>
        <dbReference type="ARBA" id="ARBA00004167"/>
    </source>
</evidence>
<sequence length="200" mass="22644">MEYHPDLENLDEDGYTKLDFSSRNVPRRPVFSEKGYCGISHWRSIAVILGILCLIILVIAVVLGATGVLSSSCPPNWVIHENSCYLFSTPLDTWEESKTQCSQQGSSLLKIDSSNELTFIKNQSSFKSADSFWIGLSRQQSKGPWLWEDGSMFSSNLFQIRSTATQEISPHNCVWIHDSIIYDQLCSVYSFSICEKKLLK</sequence>
<dbReference type="PROSITE" id="PS50041">
    <property type="entry name" value="C_TYPE_LECTIN_2"/>
    <property type="match status" value="1"/>
</dbReference>
<reference evidence="5 6" key="2">
    <citation type="journal article" date="2018" name="Annu Rev Anim Biosci">
        <title>Bat Biology, Genomes, and the Bat1K Project: To Generate Chromosome-Level Genomes for All Living Bat Species.</title>
        <authorList>
            <person name="Teeling E.C."/>
            <person name="Vernes S.C."/>
            <person name="Davalos L.M."/>
            <person name="Ray D.A."/>
            <person name="Gilbert M.T.P."/>
            <person name="Myers E."/>
        </authorList>
    </citation>
    <scope>NUCLEOTIDE SEQUENCE</scope>
</reference>
<feature type="transmembrane region" description="Helical" evidence="3">
    <location>
        <begin position="45"/>
        <end position="69"/>
    </location>
</feature>
<name>A0A671F2Y5_RHIFE</name>
<dbReference type="SMART" id="SM00034">
    <property type="entry name" value="CLECT"/>
    <property type="match status" value="1"/>
</dbReference>
<gene>
    <name evidence="5" type="primary">CLEC7A</name>
</gene>
<dbReference type="CTD" id="64581"/>
<reference evidence="5 6" key="1">
    <citation type="journal article" date="2015" name="Annu Rev Anim Biosci">
        <title>The Genome 10K Project: a way forward.</title>
        <authorList>
            <person name="Koepfli K.P."/>
            <person name="Paten B."/>
            <person name="O'Brien S.J."/>
            <person name="Koepfli K.P."/>
            <person name="Paten B."/>
            <person name="Antunes A."/>
            <person name="Belov K."/>
            <person name="Bustamante C."/>
            <person name="Castoe T.A."/>
            <person name="Clawson H."/>
            <person name="Crawford A.J."/>
            <person name="Diekhans M."/>
            <person name="Distel D."/>
            <person name="Durbin R."/>
            <person name="Earl D."/>
            <person name="Fujita M.K."/>
            <person name="Gamble T."/>
            <person name="Georges A."/>
            <person name="Gemmell N."/>
            <person name="Gilbert M.T."/>
            <person name="Graves J.M."/>
            <person name="Green R.E."/>
            <person name="Hickey G."/>
            <person name="Jarvis E.D."/>
            <person name="Johnson W."/>
            <person name="Komissarov A."/>
            <person name="Korf I."/>
            <person name="Kuhn R."/>
            <person name="Larkin D.M."/>
            <person name="Lewin H."/>
            <person name="Lopez J.V."/>
            <person name="Ma J."/>
            <person name="Marques-Bonet T."/>
            <person name="Miller W."/>
            <person name="Murphy R."/>
            <person name="Pevzner P."/>
            <person name="Shapiro B."/>
            <person name="Steiner C."/>
            <person name="Tamazian G."/>
            <person name="Venkatesh B."/>
            <person name="Wang J."/>
            <person name="Wayne R."/>
            <person name="Wiley E."/>
            <person name="Yang H."/>
            <person name="Zhang G."/>
            <person name="Haussler D."/>
            <person name="Ryder O."/>
            <person name="O'Brien S.J."/>
        </authorList>
    </citation>
    <scope>NUCLEOTIDE SEQUENCE</scope>
</reference>
<dbReference type="InterPro" id="IPR033992">
    <property type="entry name" value="NKR-like_CTLD"/>
</dbReference>
<dbReference type="InterPro" id="IPR001304">
    <property type="entry name" value="C-type_lectin-like"/>
</dbReference>
<dbReference type="GeneTree" id="ENSGT00940000161161"/>
<keyword evidence="6" id="KW-1185">Reference proteome</keyword>
<dbReference type="PANTHER" id="PTHR47218">
    <property type="entry name" value="C-TYPE LECTIN DOMAIN FAMILY 7 MEMBER A"/>
    <property type="match status" value="1"/>
</dbReference>
<dbReference type="GO" id="GO:0009986">
    <property type="term" value="C:cell surface"/>
    <property type="evidence" value="ECO:0007669"/>
    <property type="project" value="TreeGrafter"/>
</dbReference>
<dbReference type="Ensembl" id="ENSRFET00010019668.1">
    <property type="protein sequence ID" value="ENSRFEP00010018043.1"/>
    <property type="gene ID" value="ENSRFEG00010012080.1"/>
</dbReference>
<dbReference type="GO" id="GO:0002720">
    <property type="term" value="P:positive regulation of cytokine production involved in immune response"/>
    <property type="evidence" value="ECO:0007669"/>
    <property type="project" value="TreeGrafter"/>
</dbReference>
<dbReference type="GO" id="GO:0071226">
    <property type="term" value="P:cellular response to molecule of fungal origin"/>
    <property type="evidence" value="ECO:0007669"/>
    <property type="project" value="InterPro"/>
</dbReference>
<evidence type="ECO:0000313" key="5">
    <source>
        <dbReference type="Ensembl" id="ENSRFEP00010018043.1"/>
    </source>
</evidence>
<keyword evidence="3" id="KW-1133">Transmembrane helix</keyword>
<keyword evidence="3" id="KW-0812">Transmembrane</keyword>
<dbReference type="GO" id="GO:0001872">
    <property type="term" value="F:(1-&gt;3)-beta-D-glucan binding"/>
    <property type="evidence" value="ECO:0007669"/>
    <property type="project" value="InterPro"/>
</dbReference>
<reference evidence="6" key="3">
    <citation type="submission" date="2018-12" db="EMBL/GenBank/DDBJ databases">
        <title>G10K-VGP greater horseshoe bat female genome, primary haplotype.</title>
        <authorList>
            <person name="Teeling E."/>
            <person name="Myers G."/>
            <person name="Vernes S."/>
            <person name="Pippel M."/>
            <person name="Winkler S."/>
            <person name="Fedrigo O."/>
            <person name="Rhie A."/>
            <person name="Koren S."/>
            <person name="Phillippy A."/>
            <person name="Lewin H."/>
            <person name="Damas J."/>
            <person name="Howe K."/>
            <person name="Mountcastle J."/>
            <person name="Jarvis E.D."/>
        </authorList>
    </citation>
    <scope>NUCLEOTIDE SEQUENCE [LARGE SCALE GENOMIC DNA]</scope>
</reference>
<evidence type="ECO:0000256" key="3">
    <source>
        <dbReference type="SAM" id="Phobius"/>
    </source>
</evidence>
<dbReference type="InterPro" id="IPR042808">
    <property type="entry name" value="CLEC7A"/>
</dbReference>
<accession>A0A671F2Y5</accession>
<keyword evidence="3" id="KW-0472">Membrane</keyword>
<reference evidence="5" key="5">
    <citation type="submission" date="2025-09" db="UniProtKB">
        <authorList>
            <consortium name="Ensembl"/>
        </authorList>
    </citation>
    <scope>IDENTIFICATION</scope>
</reference>
<evidence type="ECO:0000259" key="4">
    <source>
        <dbReference type="PROSITE" id="PS50041"/>
    </source>
</evidence>
<comment type="subcellular location">
    <subcellularLocation>
        <location evidence="1">Membrane</location>
        <topology evidence="1">Single-pass membrane protein</topology>
    </subcellularLocation>
</comment>
<reference evidence="5" key="4">
    <citation type="submission" date="2025-08" db="UniProtKB">
        <authorList>
            <consortium name="Ensembl"/>
        </authorList>
    </citation>
    <scope>IDENTIFICATION</scope>
</reference>
<dbReference type="SUPFAM" id="SSF56436">
    <property type="entry name" value="C-type lectin-like"/>
    <property type="match status" value="1"/>
</dbReference>
<dbReference type="RefSeq" id="XP_032972072.1">
    <property type="nucleotide sequence ID" value="XM_033116181.1"/>
</dbReference>
<dbReference type="Gene3D" id="3.10.100.10">
    <property type="entry name" value="Mannose-Binding Protein A, subunit A"/>
    <property type="match status" value="1"/>
</dbReference>
<dbReference type="InterPro" id="IPR016186">
    <property type="entry name" value="C-type_lectin-like/link_sf"/>
</dbReference>
<dbReference type="GO" id="GO:0038187">
    <property type="term" value="F:pattern recognition receptor activity"/>
    <property type="evidence" value="ECO:0007669"/>
    <property type="project" value="TreeGrafter"/>
</dbReference>
<organism evidence="5 6">
    <name type="scientific">Rhinolophus ferrumequinum</name>
    <name type="common">Greater horseshoe bat</name>
    <dbReference type="NCBI Taxonomy" id="59479"/>
    <lineage>
        <taxon>Eukaryota</taxon>
        <taxon>Metazoa</taxon>
        <taxon>Chordata</taxon>
        <taxon>Craniata</taxon>
        <taxon>Vertebrata</taxon>
        <taxon>Euteleostomi</taxon>
        <taxon>Mammalia</taxon>
        <taxon>Eutheria</taxon>
        <taxon>Laurasiatheria</taxon>
        <taxon>Chiroptera</taxon>
        <taxon>Yinpterochiroptera</taxon>
        <taxon>Rhinolophoidea</taxon>
        <taxon>Rhinolophidae</taxon>
        <taxon>Rhinolophinae</taxon>
        <taxon>Rhinolophus</taxon>
    </lineage>
</organism>
<dbReference type="InterPro" id="IPR016187">
    <property type="entry name" value="CTDL_fold"/>
</dbReference>
<dbReference type="GO" id="GO:0006910">
    <property type="term" value="P:phagocytosis, recognition"/>
    <property type="evidence" value="ECO:0007669"/>
    <property type="project" value="TreeGrafter"/>
</dbReference>
<keyword evidence="2" id="KW-0430">Lectin</keyword>
<proteinExistence type="predicted"/>
<dbReference type="PANTHER" id="PTHR47218:SF1">
    <property type="entry name" value="C-TYPE LECTIN DOMAIN FAMILY 7 MEMBER A"/>
    <property type="match status" value="1"/>
</dbReference>
<dbReference type="CDD" id="cd03593">
    <property type="entry name" value="CLECT_NK_receptors_like"/>
    <property type="match status" value="1"/>
</dbReference>
<protein>
    <submittedName>
        <fullName evidence="5">C-type lectin domain containing 7A</fullName>
    </submittedName>
</protein>
<dbReference type="GeneID" id="117028051"/>
<dbReference type="GO" id="GO:0043122">
    <property type="term" value="P:regulation of canonical NF-kappaB signal transduction"/>
    <property type="evidence" value="ECO:0007669"/>
    <property type="project" value="TreeGrafter"/>
</dbReference>
<evidence type="ECO:0000256" key="2">
    <source>
        <dbReference type="ARBA" id="ARBA00022734"/>
    </source>
</evidence>
<dbReference type="GO" id="GO:0045087">
    <property type="term" value="P:innate immune response"/>
    <property type="evidence" value="ECO:0007669"/>
    <property type="project" value="TreeGrafter"/>
</dbReference>
<dbReference type="Pfam" id="PF00059">
    <property type="entry name" value="Lectin_C"/>
    <property type="match status" value="1"/>
</dbReference>
<dbReference type="Proteomes" id="UP000472240">
    <property type="component" value="Chromosome 10"/>
</dbReference>
<feature type="domain" description="C-type lectin" evidence="4">
    <location>
        <begin position="80"/>
        <end position="195"/>
    </location>
</feature>
<dbReference type="AlphaFoldDB" id="A0A671F2Y5"/>
<evidence type="ECO:0000313" key="6">
    <source>
        <dbReference type="Proteomes" id="UP000472240"/>
    </source>
</evidence>